<proteinExistence type="predicted"/>
<dbReference type="SMART" id="SM00448">
    <property type="entry name" value="REC"/>
    <property type="match status" value="1"/>
</dbReference>
<dbReference type="SUPFAM" id="SSF55073">
    <property type="entry name" value="Nucleotide cyclase"/>
    <property type="match status" value="1"/>
</dbReference>
<evidence type="ECO:0000313" key="5">
    <source>
        <dbReference type="EMBL" id="KWT82586.1"/>
    </source>
</evidence>
<dbReference type="Pfam" id="PF08448">
    <property type="entry name" value="PAS_4"/>
    <property type="match status" value="1"/>
</dbReference>
<keyword evidence="6" id="KW-1185">Reference proteome</keyword>
<name>A0ABR5SD43_9BACT</name>
<dbReference type="PROSITE" id="PS50113">
    <property type="entry name" value="PAC"/>
    <property type="match status" value="1"/>
</dbReference>
<evidence type="ECO:0000256" key="1">
    <source>
        <dbReference type="PROSITE-ProRule" id="PRU00169"/>
    </source>
</evidence>
<feature type="domain" description="Response regulatory" evidence="2">
    <location>
        <begin position="4"/>
        <end position="120"/>
    </location>
</feature>
<keyword evidence="5" id="KW-0808">Transferase</keyword>
<dbReference type="InterPro" id="IPR000700">
    <property type="entry name" value="PAS-assoc_C"/>
</dbReference>
<gene>
    <name evidence="5" type="ORF">ASN18_2444</name>
</gene>
<dbReference type="Pfam" id="PF00072">
    <property type="entry name" value="Response_reg"/>
    <property type="match status" value="1"/>
</dbReference>
<dbReference type="NCBIfam" id="TIGR00254">
    <property type="entry name" value="GGDEF"/>
    <property type="match status" value="1"/>
</dbReference>
<dbReference type="Gene3D" id="3.30.70.270">
    <property type="match status" value="1"/>
</dbReference>
<dbReference type="GO" id="GO:0052621">
    <property type="term" value="F:diguanylate cyclase activity"/>
    <property type="evidence" value="ECO:0007669"/>
    <property type="project" value="UniProtKB-EC"/>
</dbReference>
<dbReference type="InterPro" id="IPR043128">
    <property type="entry name" value="Rev_trsase/Diguanyl_cyclase"/>
</dbReference>
<evidence type="ECO:0000259" key="2">
    <source>
        <dbReference type="PROSITE" id="PS50110"/>
    </source>
</evidence>
<dbReference type="PROSITE" id="PS50110">
    <property type="entry name" value="RESPONSE_REGULATORY"/>
    <property type="match status" value="1"/>
</dbReference>
<reference evidence="5 6" key="1">
    <citation type="submission" date="2015-11" db="EMBL/GenBank/DDBJ databases">
        <authorList>
            <person name="Lin W."/>
        </authorList>
    </citation>
    <scope>NUCLEOTIDE SEQUENCE [LARGE SCALE GENOMIC DNA]</scope>
    <source>
        <strain evidence="5 6">HCH-1</strain>
    </source>
</reference>
<dbReference type="Pfam" id="PF00990">
    <property type="entry name" value="GGDEF"/>
    <property type="match status" value="1"/>
</dbReference>
<organism evidence="5 6">
    <name type="scientific">Candidatus Magnetominusculus xianensis</name>
    <dbReference type="NCBI Taxonomy" id="1748249"/>
    <lineage>
        <taxon>Bacteria</taxon>
        <taxon>Pseudomonadati</taxon>
        <taxon>Nitrospirota</taxon>
        <taxon>Nitrospiria</taxon>
        <taxon>Nitrospirales</taxon>
        <taxon>Nitrospiraceae</taxon>
        <taxon>Candidatus Magnetominusculus</taxon>
    </lineage>
</organism>
<dbReference type="InterPro" id="IPR000160">
    <property type="entry name" value="GGDEF_dom"/>
</dbReference>
<dbReference type="CDD" id="cd01949">
    <property type="entry name" value="GGDEF"/>
    <property type="match status" value="1"/>
</dbReference>
<evidence type="ECO:0000259" key="4">
    <source>
        <dbReference type="PROSITE" id="PS50887"/>
    </source>
</evidence>
<feature type="domain" description="PAC" evidence="3">
    <location>
        <begin position="206"/>
        <end position="262"/>
    </location>
</feature>
<dbReference type="SUPFAM" id="SSF55785">
    <property type="entry name" value="PYP-like sensor domain (PAS domain)"/>
    <property type="match status" value="1"/>
</dbReference>
<evidence type="ECO:0000259" key="3">
    <source>
        <dbReference type="PROSITE" id="PS50113"/>
    </source>
</evidence>
<dbReference type="SMART" id="SM00267">
    <property type="entry name" value="GGDEF"/>
    <property type="match status" value="1"/>
</dbReference>
<dbReference type="InterPro" id="IPR029787">
    <property type="entry name" value="Nucleotide_cyclase"/>
</dbReference>
<dbReference type="PANTHER" id="PTHR46663:SF3">
    <property type="entry name" value="SLL0267 PROTEIN"/>
    <property type="match status" value="1"/>
</dbReference>
<dbReference type="PROSITE" id="PS50887">
    <property type="entry name" value="GGDEF"/>
    <property type="match status" value="1"/>
</dbReference>
<dbReference type="SUPFAM" id="SSF52172">
    <property type="entry name" value="CheY-like"/>
    <property type="match status" value="1"/>
</dbReference>
<dbReference type="InterPro" id="IPR001789">
    <property type="entry name" value="Sig_transdc_resp-reg_receiver"/>
</dbReference>
<feature type="domain" description="GGDEF" evidence="4">
    <location>
        <begin position="294"/>
        <end position="427"/>
    </location>
</feature>
<dbReference type="InterPro" id="IPR011006">
    <property type="entry name" value="CheY-like_superfamily"/>
</dbReference>
<evidence type="ECO:0000313" key="6">
    <source>
        <dbReference type="Proteomes" id="UP000060487"/>
    </source>
</evidence>
<dbReference type="Proteomes" id="UP000060487">
    <property type="component" value="Unassembled WGS sequence"/>
</dbReference>
<comment type="caution">
    <text evidence="1">Lacks conserved residue(s) required for the propagation of feature annotation.</text>
</comment>
<keyword evidence="5" id="KW-0548">Nucleotidyltransferase</keyword>
<dbReference type="InterPro" id="IPR013656">
    <property type="entry name" value="PAS_4"/>
</dbReference>
<dbReference type="Gene3D" id="3.30.450.20">
    <property type="entry name" value="PAS domain"/>
    <property type="match status" value="1"/>
</dbReference>
<dbReference type="InterPro" id="IPR035965">
    <property type="entry name" value="PAS-like_dom_sf"/>
</dbReference>
<dbReference type="InterPro" id="IPR052163">
    <property type="entry name" value="DGC-Regulatory_Protein"/>
</dbReference>
<dbReference type="CDD" id="cd00156">
    <property type="entry name" value="REC"/>
    <property type="match status" value="1"/>
</dbReference>
<sequence length="435" mass="49052">MTRKVLIVGSNSDDMLQLTKLLEMVCGDFQVDTATCSTDAISYMESNKYEICLFEYRLSDMNGIDLLRAVRKKGINYPVIFLTDASDHNVVVKAMKAGALDYLQKTDLSQETLCHTINAVMELSRKNEEIRNMKDFYADVIDGVAEPIMVINLSYEVILLNRVVREKYPLPSETEEPRLCYQVSHCCDKPCDGTNHVCPLTLVYESGHSIKVVHEHYQRDGEVRFIEILASPLRGSDGEIYAIVESTRDITERRIAEITLEFKVNHDSLTGLPNRLLFNDRLCQAMAIAKRYKKIFALLFLDLDNFKDVNDNLGHETGDLLLIEVGKRLRESVRESDTVARLGGDEFTVIIRNVEDINSVALVADKIKDNISRQYTLNSHTVSIGVSIGICLYSNDATNAEVLMKRADSAMYHAKKSGRNCHQFYTGGSLIEPGI</sequence>
<dbReference type="PANTHER" id="PTHR46663">
    <property type="entry name" value="DIGUANYLATE CYCLASE DGCT-RELATED"/>
    <property type="match status" value="1"/>
</dbReference>
<dbReference type="Gene3D" id="3.40.50.2300">
    <property type="match status" value="1"/>
</dbReference>
<dbReference type="RefSeq" id="WP_236861721.1">
    <property type="nucleotide sequence ID" value="NZ_LNQR01000086.1"/>
</dbReference>
<accession>A0ABR5SD43</accession>
<dbReference type="EC" id="2.7.7.65" evidence="5"/>
<dbReference type="EMBL" id="LNQR01000086">
    <property type="protein sequence ID" value="KWT82586.1"/>
    <property type="molecule type" value="Genomic_DNA"/>
</dbReference>
<protein>
    <submittedName>
        <fullName evidence="5">Diguanylate cyclase</fullName>
        <ecNumber evidence="5">2.7.7.65</ecNumber>
    </submittedName>
</protein>
<comment type="caution">
    <text evidence="5">The sequence shown here is derived from an EMBL/GenBank/DDBJ whole genome shotgun (WGS) entry which is preliminary data.</text>
</comment>